<keyword evidence="2" id="KW-1185">Reference proteome</keyword>
<evidence type="ECO:0000313" key="1">
    <source>
        <dbReference type="EMBL" id="KAK7608209.1"/>
    </source>
</evidence>
<reference evidence="1 2" key="1">
    <citation type="submission" date="2024-04" db="EMBL/GenBank/DDBJ databases">
        <title>Phyllosticta paracitricarpa is synonymous to the EU quarantine fungus P. citricarpa based on phylogenomic analyses.</title>
        <authorList>
            <consortium name="Lawrence Berkeley National Laboratory"/>
            <person name="Van ingen-buijs V.A."/>
            <person name="Van westerhoven A.C."/>
            <person name="Haridas S."/>
            <person name="Skiadas P."/>
            <person name="Martin F."/>
            <person name="Groenewald J.Z."/>
            <person name="Crous P.W."/>
            <person name="Seidl M.F."/>
        </authorList>
    </citation>
    <scope>NUCLEOTIDE SEQUENCE [LARGE SCALE GENOMIC DNA]</scope>
    <source>
        <strain evidence="1 2">CBS 141358</strain>
    </source>
</reference>
<comment type="caution">
    <text evidence="1">The sequence shown here is derived from an EMBL/GenBank/DDBJ whole genome shotgun (WGS) entry which is preliminary data.</text>
</comment>
<evidence type="ECO:0000313" key="2">
    <source>
        <dbReference type="Proteomes" id="UP001367316"/>
    </source>
</evidence>
<gene>
    <name evidence="1" type="ORF">JOL62DRAFT_238665</name>
</gene>
<proteinExistence type="predicted"/>
<accession>A0ABR1MZ13</accession>
<protein>
    <submittedName>
        <fullName evidence="1">Uncharacterized protein</fullName>
    </submittedName>
</protein>
<name>A0ABR1MZ13_9PEZI</name>
<dbReference type="Proteomes" id="UP001367316">
    <property type="component" value="Unassembled WGS sequence"/>
</dbReference>
<dbReference type="EMBL" id="JBBPBF010000030">
    <property type="protein sequence ID" value="KAK7608209.1"/>
    <property type="molecule type" value="Genomic_DNA"/>
</dbReference>
<sequence>MVGSHLAQKVSRRGDGRWVHSEFLCMGCCPRVVDLGSWHRLIIGPTTACGFFAPPLLRLLLHFQNYVYNQQGCGCARARTPWSIMIIIVNCWPRTADIHASLRRCVALRCGCDCYCCSTLAHRTPTCLARCLHRHLDYDHARRLTAGPHPIPSHPIHAVCGRKCVRPSVRPSQQYTGHSLPPVASPRRGRLPLHPRRNCLKKKTWENVFRCLSNSSLHLLR</sequence>
<organism evidence="1 2">
    <name type="scientific">Phyllosticta paracitricarpa</name>
    <dbReference type="NCBI Taxonomy" id="2016321"/>
    <lineage>
        <taxon>Eukaryota</taxon>
        <taxon>Fungi</taxon>
        <taxon>Dikarya</taxon>
        <taxon>Ascomycota</taxon>
        <taxon>Pezizomycotina</taxon>
        <taxon>Dothideomycetes</taxon>
        <taxon>Dothideomycetes incertae sedis</taxon>
        <taxon>Botryosphaeriales</taxon>
        <taxon>Phyllostictaceae</taxon>
        <taxon>Phyllosticta</taxon>
    </lineage>
</organism>